<dbReference type="InterPro" id="IPR036770">
    <property type="entry name" value="Ankyrin_rpt-contain_sf"/>
</dbReference>
<name>A0ABR2L917_9EUKA</name>
<comment type="caution">
    <text evidence="1">The sequence shown here is derived from an EMBL/GenBank/DDBJ whole genome shotgun (WGS) entry which is preliminary data.</text>
</comment>
<dbReference type="Gene3D" id="1.25.40.20">
    <property type="entry name" value="Ankyrin repeat-containing domain"/>
    <property type="match status" value="1"/>
</dbReference>
<accession>A0ABR2L917</accession>
<dbReference type="InterPro" id="IPR002110">
    <property type="entry name" value="Ankyrin_rpt"/>
</dbReference>
<dbReference type="SMART" id="SM00248">
    <property type="entry name" value="ANK"/>
    <property type="match status" value="2"/>
</dbReference>
<evidence type="ECO:0000313" key="1">
    <source>
        <dbReference type="EMBL" id="KAK8899538.1"/>
    </source>
</evidence>
<protein>
    <recommendedName>
        <fullName evidence="3">Ankyrin repeat protein</fullName>
    </recommendedName>
</protein>
<organism evidence="1 2">
    <name type="scientific">Tritrichomonas musculus</name>
    <dbReference type="NCBI Taxonomy" id="1915356"/>
    <lineage>
        <taxon>Eukaryota</taxon>
        <taxon>Metamonada</taxon>
        <taxon>Parabasalia</taxon>
        <taxon>Tritrichomonadida</taxon>
        <taxon>Tritrichomonadidae</taxon>
        <taxon>Tritrichomonas</taxon>
    </lineage>
</organism>
<proteinExistence type="predicted"/>
<keyword evidence="2" id="KW-1185">Reference proteome</keyword>
<dbReference type="EMBL" id="JAPFFF010000001">
    <property type="protein sequence ID" value="KAK8899538.1"/>
    <property type="molecule type" value="Genomic_DNA"/>
</dbReference>
<gene>
    <name evidence="1" type="ORF">M9Y10_001854</name>
</gene>
<evidence type="ECO:0008006" key="3">
    <source>
        <dbReference type="Google" id="ProtNLM"/>
    </source>
</evidence>
<dbReference type="Proteomes" id="UP001470230">
    <property type="component" value="Unassembled WGS sequence"/>
</dbReference>
<evidence type="ECO:0000313" key="2">
    <source>
        <dbReference type="Proteomes" id="UP001470230"/>
    </source>
</evidence>
<reference evidence="1 2" key="1">
    <citation type="submission" date="2024-04" db="EMBL/GenBank/DDBJ databases">
        <title>Tritrichomonas musculus Genome.</title>
        <authorList>
            <person name="Alves-Ferreira E."/>
            <person name="Grigg M."/>
            <person name="Lorenzi H."/>
            <person name="Galac M."/>
        </authorList>
    </citation>
    <scope>NUCLEOTIDE SEQUENCE [LARGE SCALE GENOMIC DNA]</scope>
    <source>
        <strain evidence="1 2">EAF2021</strain>
    </source>
</reference>
<sequence>MTNNDLDVNVLSLNYIARSSEPIDNLPDGLDIFNDQPTKERDFEIKKFKTSKSSLFNAIEKDNFDIIKLILNNEKTSINNIVYCYDETCIVGNEMYTKHVDRTPLTHACDERKIELLNLLLENDKVREDTINILIMN</sequence>